<comment type="similarity">
    <text evidence="4">Belongs to the GST superfamily. Zeta family.</text>
</comment>
<evidence type="ECO:0000256" key="1">
    <source>
        <dbReference type="ARBA" id="ARBA00001622"/>
    </source>
</evidence>
<dbReference type="GO" id="GO:0005739">
    <property type="term" value="C:mitochondrion"/>
    <property type="evidence" value="ECO:0007669"/>
    <property type="project" value="TreeGrafter"/>
</dbReference>
<keyword evidence="8" id="KW-0812">Transmembrane</keyword>
<comment type="pathway">
    <text evidence="3">Amino-acid degradation; L-phenylalanine degradation; acetoacetate and fumarate from L-phenylalanine: step 5/6.</text>
</comment>
<comment type="caution">
    <text evidence="11">The sequence shown here is derived from an EMBL/GenBank/DDBJ whole genome shotgun (WGS) entry which is preliminary data.</text>
</comment>
<dbReference type="PANTHER" id="PTHR42673:SF4">
    <property type="entry name" value="MALEYLACETOACETATE ISOMERASE"/>
    <property type="match status" value="1"/>
</dbReference>
<dbReference type="SFLD" id="SFLDG00358">
    <property type="entry name" value="Main_(cytGST)"/>
    <property type="match status" value="1"/>
</dbReference>
<evidence type="ECO:0000313" key="12">
    <source>
        <dbReference type="Proteomes" id="UP000230233"/>
    </source>
</evidence>
<dbReference type="PROSITE" id="PS50404">
    <property type="entry name" value="GST_NTER"/>
    <property type="match status" value="1"/>
</dbReference>
<evidence type="ECO:0000256" key="2">
    <source>
        <dbReference type="ARBA" id="ARBA00001955"/>
    </source>
</evidence>
<protein>
    <recommendedName>
        <fullName evidence="5">maleylacetoacetate isomerase</fullName>
        <ecNumber evidence="5">5.2.1.2</ecNumber>
    </recommendedName>
</protein>
<dbReference type="FunFam" id="3.40.30.10:FF:000356">
    <property type="entry name" value="Glutathione S-Transferase"/>
    <property type="match status" value="1"/>
</dbReference>
<dbReference type="Gene3D" id="1.20.1050.10">
    <property type="match status" value="1"/>
</dbReference>
<name>A0A2G5SXN9_9PELO</name>
<dbReference type="OrthoDB" id="202840at2759"/>
<gene>
    <name evidence="11" type="primary">Cni-gst-42</name>
    <name evidence="11" type="synonym">Cnig_chr_X.g25207</name>
    <name evidence="11" type="ORF">B9Z55_025207</name>
</gene>
<evidence type="ECO:0000256" key="6">
    <source>
        <dbReference type="ARBA" id="ARBA00022878"/>
    </source>
</evidence>
<dbReference type="GO" id="GO:0016034">
    <property type="term" value="F:maleylacetoacetate isomerase activity"/>
    <property type="evidence" value="ECO:0007669"/>
    <property type="project" value="UniProtKB-EC"/>
</dbReference>
<proteinExistence type="inferred from homology"/>
<feature type="transmembrane region" description="Helical" evidence="8">
    <location>
        <begin position="20"/>
        <end position="41"/>
    </location>
</feature>
<keyword evidence="8" id="KW-1133">Transmembrane helix</keyword>
<dbReference type="InterPro" id="IPR040079">
    <property type="entry name" value="Glutathione_S-Trfase"/>
</dbReference>
<dbReference type="InterPro" id="IPR034330">
    <property type="entry name" value="GST_Zeta_C"/>
</dbReference>
<feature type="domain" description="GST C-terminal" evidence="10">
    <location>
        <begin position="133"/>
        <end position="256"/>
    </location>
</feature>
<keyword evidence="12" id="KW-1185">Reference proteome</keyword>
<dbReference type="Pfam" id="PF14497">
    <property type="entry name" value="GST_C_3"/>
    <property type="match status" value="1"/>
</dbReference>
<dbReference type="InterPro" id="IPR036282">
    <property type="entry name" value="Glutathione-S-Trfase_C_sf"/>
</dbReference>
<dbReference type="Pfam" id="PF13409">
    <property type="entry name" value="GST_N_2"/>
    <property type="match status" value="1"/>
</dbReference>
<dbReference type="AlphaFoldDB" id="A0A2G5SXN9"/>
<dbReference type="Gene3D" id="3.40.30.10">
    <property type="entry name" value="Glutaredoxin"/>
    <property type="match status" value="1"/>
</dbReference>
<dbReference type="UniPathway" id="UPA00139">
    <property type="reaction ID" value="UER00340"/>
</dbReference>
<dbReference type="CDD" id="cd03042">
    <property type="entry name" value="GST_N_Zeta"/>
    <property type="match status" value="1"/>
</dbReference>
<keyword evidence="8" id="KW-0472">Membrane</keyword>
<evidence type="ECO:0000259" key="9">
    <source>
        <dbReference type="PROSITE" id="PS50404"/>
    </source>
</evidence>
<dbReference type="SUPFAM" id="SSF47616">
    <property type="entry name" value="GST C-terminal domain-like"/>
    <property type="match status" value="1"/>
</dbReference>
<dbReference type="CDD" id="cd03191">
    <property type="entry name" value="GST_C_Zeta"/>
    <property type="match status" value="1"/>
</dbReference>
<dbReference type="InterPro" id="IPR036249">
    <property type="entry name" value="Thioredoxin-like_sf"/>
</dbReference>
<dbReference type="Proteomes" id="UP000230233">
    <property type="component" value="Chromosome X"/>
</dbReference>
<evidence type="ECO:0000256" key="7">
    <source>
        <dbReference type="ARBA" id="ARBA00023232"/>
    </source>
</evidence>
<organism evidence="11 12">
    <name type="scientific">Caenorhabditis nigoni</name>
    <dbReference type="NCBI Taxonomy" id="1611254"/>
    <lineage>
        <taxon>Eukaryota</taxon>
        <taxon>Metazoa</taxon>
        <taxon>Ecdysozoa</taxon>
        <taxon>Nematoda</taxon>
        <taxon>Chromadorea</taxon>
        <taxon>Rhabditida</taxon>
        <taxon>Rhabditina</taxon>
        <taxon>Rhabditomorpha</taxon>
        <taxon>Rhabditoidea</taxon>
        <taxon>Rhabditidae</taxon>
        <taxon>Peloderinae</taxon>
        <taxon>Caenorhabditis</taxon>
    </lineage>
</organism>
<feature type="domain" description="GST N-terminal" evidence="9">
    <location>
        <begin position="48"/>
        <end position="128"/>
    </location>
</feature>
<dbReference type="SFLD" id="SFLDS00019">
    <property type="entry name" value="Glutathione_Transferase_(cytos"/>
    <property type="match status" value="1"/>
</dbReference>
<accession>A0A2G5SXN9</accession>
<dbReference type="EMBL" id="PDUG01000006">
    <property type="protein sequence ID" value="PIC19800.1"/>
    <property type="molecule type" value="Genomic_DNA"/>
</dbReference>
<dbReference type="InterPro" id="IPR005955">
    <property type="entry name" value="GST_Zeta"/>
</dbReference>
<dbReference type="PANTHER" id="PTHR42673">
    <property type="entry name" value="MALEYLACETOACETATE ISOMERASE"/>
    <property type="match status" value="1"/>
</dbReference>
<dbReference type="InterPro" id="IPR010987">
    <property type="entry name" value="Glutathione-S-Trfase_C-like"/>
</dbReference>
<comment type="catalytic activity">
    <reaction evidence="1">
        <text>4-maleylacetoacetate = 4-fumarylacetoacetate</text>
        <dbReference type="Rhea" id="RHEA:14817"/>
        <dbReference type="ChEBI" id="CHEBI:17105"/>
        <dbReference type="ChEBI" id="CHEBI:18034"/>
        <dbReference type="EC" id="5.2.1.2"/>
    </reaction>
</comment>
<evidence type="ECO:0000256" key="5">
    <source>
        <dbReference type="ARBA" id="ARBA00013199"/>
    </source>
</evidence>
<reference evidence="12" key="1">
    <citation type="submission" date="2017-10" db="EMBL/GenBank/DDBJ databases">
        <title>Rapid genome shrinkage in a self-fertile nematode reveals novel sperm competition proteins.</title>
        <authorList>
            <person name="Yin D."/>
            <person name="Schwarz E.M."/>
            <person name="Thomas C.G."/>
            <person name="Felde R.L."/>
            <person name="Korf I.F."/>
            <person name="Cutter A.D."/>
            <person name="Schartner C.M."/>
            <person name="Ralston E.J."/>
            <person name="Meyer B.J."/>
            <person name="Haag E.S."/>
        </authorList>
    </citation>
    <scope>NUCLEOTIDE SEQUENCE [LARGE SCALE GENOMIC DNA]</scope>
    <source>
        <strain evidence="12">JU1422</strain>
    </source>
</reference>
<dbReference type="PROSITE" id="PS50405">
    <property type="entry name" value="GST_CTER"/>
    <property type="match status" value="1"/>
</dbReference>
<dbReference type="STRING" id="1611254.A0A2G5SXN9"/>
<dbReference type="InterPro" id="IPR034333">
    <property type="entry name" value="GST_Zeta_N"/>
</dbReference>
<dbReference type="PROSITE" id="PS51354">
    <property type="entry name" value="GLUTAREDOXIN_2"/>
    <property type="match status" value="1"/>
</dbReference>
<evidence type="ECO:0000256" key="4">
    <source>
        <dbReference type="ARBA" id="ARBA00010007"/>
    </source>
</evidence>
<dbReference type="InterPro" id="IPR004046">
    <property type="entry name" value="GST_C"/>
</dbReference>
<dbReference type="InterPro" id="IPR004045">
    <property type="entry name" value="Glutathione_S-Trfase_N"/>
</dbReference>
<comment type="cofactor">
    <cofactor evidence="2">
        <name>glutathione</name>
        <dbReference type="ChEBI" id="CHEBI:57925"/>
    </cofactor>
</comment>
<sequence length="258" mass="28834">MVISTQSYQPYRHSIFDPPLLLSPLLLFVHFIFSLTFYRFVTEMSSEQKPILYSYWRSSCSWRVRTALALKNIDYEYKTVDLLSEKAKNQLKSINPAAKVPAYVVNGQVISESLAIIEYLDETHPDVPLLPKNPVKRAHARAIALLVTSGIQPLHNLKVLQLLNKKEAGFGGQFAKQFIVEGLTALEVLLKEHSGKYAVGDTITIADLAIPPLIYSANRFNLDLSAYPTVNRINETLAEIPAFIAAHPDNQPDTGLNA</sequence>
<keyword evidence="7" id="KW-0585">Phenylalanine catabolism</keyword>
<evidence type="ECO:0000256" key="8">
    <source>
        <dbReference type="SAM" id="Phobius"/>
    </source>
</evidence>
<dbReference type="SUPFAM" id="SSF52833">
    <property type="entry name" value="Thioredoxin-like"/>
    <property type="match status" value="1"/>
</dbReference>
<evidence type="ECO:0000256" key="3">
    <source>
        <dbReference type="ARBA" id="ARBA00004671"/>
    </source>
</evidence>
<dbReference type="FunFam" id="1.20.1050.10:FF:000017">
    <property type="entry name" value="Maleylacetoacetate isomerase"/>
    <property type="match status" value="1"/>
</dbReference>
<dbReference type="NCBIfam" id="TIGR01262">
    <property type="entry name" value="maiA"/>
    <property type="match status" value="1"/>
</dbReference>
<evidence type="ECO:0000313" key="11">
    <source>
        <dbReference type="EMBL" id="PIC19800.1"/>
    </source>
</evidence>
<dbReference type="EC" id="5.2.1.2" evidence="5"/>
<dbReference type="GO" id="GO:0004364">
    <property type="term" value="F:glutathione transferase activity"/>
    <property type="evidence" value="ECO:0007669"/>
    <property type="project" value="TreeGrafter"/>
</dbReference>
<dbReference type="GO" id="GO:0006572">
    <property type="term" value="P:L-tyrosine catabolic process"/>
    <property type="evidence" value="ECO:0007669"/>
    <property type="project" value="UniProtKB-KW"/>
</dbReference>
<dbReference type="GO" id="GO:0006559">
    <property type="term" value="P:L-phenylalanine catabolic process"/>
    <property type="evidence" value="ECO:0007669"/>
    <property type="project" value="UniProtKB-UniPathway"/>
</dbReference>
<evidence type="ECO:0000259" key="10">
    <source>
        <dbReference type="PROSITE" id="PS50405"/>
    </source>
</evidence>
<keyword evidence="6" id="KW-0828">Tyrosine catabolism</keyword>
<dbReference type="GO" id="GO:0006749">
    <property type="term" value="P:glutathione metabolic process"/>
    <property type="evidence" value="ECO:0007669"/>
    <property type="project" value="TreeGrafter"/>
</dbReference>